<proteinExistence type="predicted"/>
<organism evidence="3">
    <name type="scientific">Bird gammacoronavirus AnasCN24</name>
    <dbReference type="NCBI Taxonomy" id="3237959"/>
    <lineage>
        <taxon>Viruses</taxon>
        <taxon>Riboviria</taxon>
        <taxon>Orthornavirae</taxon>
        <taxon>Pisuviricota</taxon>
        <taxon>Pisoniviricetes</taxon>
        <taxon>Nidovirales</taxon>
        <taxon>Cornidovirineae</taxon>
        <taxon>Coronaviridae</taxon>
        <taxon>Orthocoronavirinae</taxon>
        <taxon>Gammacoronavirus</taxon>
    </lineage>
</organism>
<protein>
    <submittedName>
        <fullName evidence="3">Uncharacterized protein</fullName>
    </submittedName>
</protein>
<name>A0AB39ADL8_9GAMC</name>
<evidence type="ECO:0000256" key="1">
    <source>
        <dbReference type="SAM" id="Phobius"/>
    </source>
</evidence>
<evidence type="ECO:0000313" key="3">
    <source>
        <dbReference type="EMBL" id="XDG23741.1"/>
    </source>
</evidence>
<keyword evidence="1" id="KW-0472">Membrane</keyword>
<reference evidence="3" key="1">
    <citation type="submission" date="2024-05" db="EMBL/GenBank/DDBJ databases">
        <title>Avian Migration-Mediated Cross-Species Transmission and Recombination Shaping the Diversity of Gammacoronaviruses and Deltacoronaviruses.</title>
        <authorList>
            <person name="Han Y."/>
            <person name="Xu P."/>
            <person name="Xu Y."/>
            <person name="Wang Y."/>
            <person name="Hu J."/>
            <person name="Ma M."/>
            <person name="Li Z."/>
            <person name="Bo S."/>
            <person name="Zhao C."/>
            <person name="Ji L."/>
            <person name="Yuan Y."/>
            <person name="Zhao W."/>
            <person name="Wang J."/>
            <person name="Jin Q."/>
            <person name="Wu Z."/>
            <person name="He G."/>
        </authorList>
    </citation>
    <scope>NUCLEOTIDE SEQUENCE</scope>
    <source>
        <strain evidence="2">AvAc-GammaCoV/SH21-SH115</strain>
        <strain evidence="3">AvAc-GammaCoV/SH21-SH133</strain>
    </source>
</reference>
<keyword evidence="1" id="KW-0812">Transmembrane</keyword>
<accession>A0AB39ADL8</accession>
<sequence length="70" mass="8136">MVCFTVISFIFYFLSQGYTAVTGDSFSHNEKLLAREYMLKFAVFYDTVLVIFLVGFFIGKRNKPPDRHVV</sequence>
<dbReference type="EMBL" id="PP845401">
    <property type="protein sequence ID" value="XDG23733.1"/>
    <property type="molecule type" value="Genomic_RNA"/>
</dbReference>
<dbReference type="EMBL" id="PP845402">
    <property type="protein sequence ID" value="XDG23741.1"/>
    <property type="molecule type" value="Genomic_RNA"/>
</dbReference>
<keyword evidence="1" id="KW-1133">Transmembrane helix</keyword>
<feature type="transmembrane region" description="Helical" evidence="1">
    <location>
        <begin position="41"/>
        <end position="59"/>
    </location>
</feature>
<evidence type="ECO:0000313" key="2">
    <source>
        <dbReference type="EMBL" id="XDG23733.1"/>
    </source>
</evidence>